<evidence type="ECO:0000313" key="2">
    <source>
        <dbReference type="Proteomes" id="UP001163324"/>
    </source>
</evidence>
<accession>A0ACC0VB02</accession>
<keyword evidence="2" id="KW-1185">Reference proteome</keyword>
<organism evidence="1 2">
    <name type="scientific">Trichothecium roseum</name>
    <dbReference type="NCBI Taxonomy" id="47278"/>
    <lineage>
        <taxon>Eukaryota</taxon>
        <taxon>Fungi</taxon>
        <taxon>Dikarya</taxon>
        <taxon>Ascomycota</taxon>
        <taxon>Pezizomycotina</taxon>
        <taxon>Sordariomycetes</taxon>
        <taxon>Hypocreomycetidae</taxon>
        <taxon>Hypocreales</taxon>
        <taxon>Hypocreales incertae sedis</taxon>
        <taxon>Trichothecium</taxon>
    </lineage>
</organism>
<dbReference type="EMBL" id="CM047940">
    <property type="protein sequence ID" value="KAI9903484.1"/>
    <property type="molecule type" value="Genomic_DNA"/>
</dbReference>
<proteinExistence type="predicted"/>
<protein>
    <submittedName>
        <fullName evidence="1">Uncharacterized protein</fullName>
    </submittedName>
</protein>
<evidence type="ECO:0000313" key="1">
    <source>
        <dbReference type="EMBL" id="KAI9903484.1"/>
    </source>
</evidence>
<name>A0ACC0VB02_9HYPO</name>
<gene>
    <name evidence="1" type="ORF">N3K66_000013</name>
</gene>
<reference evidence="1" key="1">
    <citation type="submission" date="2022-10" db="EMBL/GenBank/DDBJ databases">
        <title>Complete Genome of Trichothecium roseum strain YXFP-22015, a Plant Pathogen Isolated from Citrus.</title>
        <authorList>
            <person name="Wang Y."/>
            <person name="Zhu L."/>
        </authorList>
    </citation>
    <scope>NUCLEOTIDE SEQUENCE</scope>
    <source>
        <strain evidence="1">YXFP-22015</strain>
    </source>
</reference>
<dbReference type="Proteomes" id="UP001163324">
    <property type="component" value="Chromosome 1"/>
</dbReference>
<sequence>MRGPQLVVFIALDASQGDYSKQSGAAIHNAKVKLESIMPHHMASPILIALPQLPISEGIVDRMRLHKMAAVIYAQEMQTKRVEGHGTVHASGFVEQSFAQSRLWLLDQVYPGLEWYISPTALRIRGSLDLDTLKTALSILQHRHEILRTTFESSGGLHLQRVHSPASIDLEVRRLHITNGDGLSLILRREMKTTIDLETDFGWKASVYQLADGDCIFALSTHRIVADAASTNALLRDLASIYSAIVRGEKPALHRDSTALQCSHASVWEKQQMQLHSQQQQMEYWINKLSTSQPAEFLTDRPRPAVLSGNSGQMAFNINQTRYNKLQRFSADRKVTPTAVLLAILRATHFRHTNVKDATFGLVNEGIYEHEFQDVVGPFETIQCITTESEEESFESLVQQVQATLTEASTHKQVPFERIVAEMHKDRDASRHPLVQVVLRLHDESATDVEMVGLETERLALQQSSRFDLEFNLVIKDQGLECTVVFSQDLYDMTTIEHIVSVFETIYDGALESPTTPIAVLPLLTDAASSVLNQMGLLEIEQTKYPRQSSLVDIFREQVEAYPHKVAVVDSSSSLTYTQLNAQSDLIAQWLVQWQLKEESLIGVYANRSCETIVAFLGILKAGLAYLPFDIKTPVGRMTTILSSIDGHKLVLLGNNIEAPLVNLEGVQFLPITQVVKEQSRVTPASHGATAQMSPRATSLAYVMFTSGSTGKPKGVMVEHRAVARLTTNGNMVHELSGAKTLAHMTNIAFDVSSWEIYAAILNGGTLVCIDAMTVLDYKALTDVFVRECVQVANITPALFKQYLAECPEAVALLDVLIVGGDRVDTHDVFAAKKIMRGKIVNGYGPTENTGFSTFYSLSNTEGCTNGMPIGRSVSNSGAYVMDSEQRIVPVGVLGELVVTGDGLARGYTDSKQDINRFVSVSINGVPTRAYRTGDYVRYRPCDGQIEFFGRIDGQIKIRGHRIEIGEIEHAIRSHQSVNDAAVVLQQQDNRAPQLVGFVTISADAEYNEGGGNDDNEADHEGTWEEVFDADTYAAVDNVHEETVGRDFIGWASTYDGNDIDKSEMNEWLDDTIDAILNGDEAGSVLEIGTGTGMILFNLKSGLENYVGLEPSAKAVNFVSRRATSIPSLAGKVEVHKGTAADLSKLNMATCPGLVVINSVAQYFPSQQYLSRVLDDILRLGGVKTIFFGDVRSLALAREFEVSKALHRDGDAASREEMRRKIADLGRTERELLVDPAFFTALVEQLPQFIEHVEILPKRVKATNELSCYRYAAVLHIKDDTQSSRQVNQVNDQEWIDFTADNLDHGSLSELLQVHSASSSTVAVANIPYKKTVVERRVLHAIDQGTDESIASLVKKAKKCPSLSAFELQELAQQANYRVEISWARQHSQHGGFDAIFHQQQSPSGSRVLFNFPTDHAGRPPHSLTSQPMRQLMERQIQDELRQRLQAMLPPYMVPNTLKVLDQMPVNENGKTSYPS</sequence>
<comment type="caution">
    <text evidence="1">The sequence shown here is derived from an EMBL/GenBank/DDBJ whole genome shotgun (WGS) entry which is preliminary data.</text>
</comment>